<dbReference type="Proteomes" id="UP001314205">
    <property type="component" value="Unassembled WGS sequence"/>
</dbReference>
<reference evidence="3 4" key="1">
    <citation type="submission" date="2023-11" db="EMBL/GenBank/DDBJ databases">
        <authorList>
            <person name="Hedman E."/>
            <person name="Englund M."/>
            <person name="Stromberg M."/>
            <person name="Nyberg Akerstrom W."/>
            <person name="Nylinder S."/>
            <person name="Jareborg N."/>
            <person name="Kallberg Y."/>
            <person name="Kronander E."/>
        </authorList>
    </citation>
    <scope>NUCLEOTIDE SEQUENCE [LARGE SCALE GENOMIC DNA]</scope>
</reference>
<evidence type="ECO:0000256" key="2">
    <source>
        <dbReference type="SAM" id="Phobius"/>
    </source>
</evidence>
<keyword evidence="2" id="KW-1133">Transmembrane helix</keyword>
<evidence type="ECO:0000313" key="3">
    <source>
        <dbReference type="EMBL" id="CAK1580446.1"/>
    </source>
</evidence>
<keyword evidence="4" id="KW-1185">Reference proteome</keyword>
<evidence type="ECO:0000313" key="4">
    <source>
        <dbReference type="Proteomes" id="UP001314205"/>
    </source>
</evidence>
<accession>A0AAV1KBG8</accession>
<sequence>MCYLCNCLAWSLDIVQRAITFFLTCVLICIICVGLTICIIAGVAYGYNYSLAEFITFTRSDVTVYMRRGQMNDRPDLAQFGFRRMNDESDTIANISTDYQESESSSREKIPLSDTWLNSQNARKYAERLTKFSDTKTSKSYIEEEEQATEVSVSYYRFTTPPIHRISIVPNPAIPTTVWQSGSSEIVMRRFPPMKDITSNIKTSDPDDYFYKVSDVDDKDKIKSKMKINRDDEAEQSGDNRNPGDIPTRHSIPMRHFEGSATEVDDENMAYKPV</sequence>
<keyword evidence="2" id="KW-0812">Transmembrane</keyword>
<gene>
    <name evidence="3" type="ORF">PARMNEM_LOCUS2243</name>
</gene>
<evidence type="ECO:0000256" key="1">
    <source>
        <dbReference type="SAM" id="MobiDB-lite"/>
    </source>
</evidence>
<dbReference type="AlphaFoldDB" id="A0AAV1KBG8"/>
<keyword evidence="2" id="KW-0472">Membrane</keyword>
<name>A0AAV1KBG8_9NEOP</name>
<comment type="caution">
    <text evidence="3">The sequence shown here is derived from an EMBL/GenBank/DDBJ whole genome shotgun (WGS) entry which is preliminary data.</text>
</comment>
<protein>
    <submittedName>
        <fullName evidence="3">Uncharacterized protein</fullName>
    </submittedName>
</protein>
<dbReference type="EMBL" id="CAVLGL010000013">
    <property type="protein sequence ID" value="CAK1580446.1"/>
    <property type="molecule type" value="Genomic_DNA"/>
</dbReference>
<organism evidence="3 4">
    <name type="scientific">Parnassius mnemosyne</name>
    <name type="common">clouded apollo</name>
    <dbReference type="NCBI Taxonomy" id="213953"/>
    <lineage>
        <taxon>Eukaryota</taxon>
        <taxon>Metazoa</taxon>
        <taxon>Ecdysozoa</taxon>
        <taxon>Arthropoda</taxon>
        <taxon>Hexapoda</taxon>
        <taxon>Insecta</taxon>
        <taxon>Pterygota</taxon>
        <taxon>Neoptera</taxon>
        <taxon>Endopterygota</taxon>
        <taxon>Lepidoptera</taxon>
        <taxon>Glossata</taxon>
        <taxon>Ditrysia</taxon>
        <taxon>Papilionoidea</taxon>
        <taxon>Papilionidae</taxon>
        <taxon>Parnassiinae</taxon>
        <taxon>Parnassini</taxon>
        <taxon>Parnassius</taxon>
        <taxon>Driopa</taxon>
    </lineage>
</organism>
<feature type="region of interest" description="Disordered" evidence="1">
    <location>
        <begin position="224"/>
        <end position="274"/>
    </location>
</feature>
<feature type="transmembrane region" description="Helical" evidence="2">
    <location>
        <begin position="21"/>
        <end position="47"/>
    </location>
</feature>
<proteinExistence type="predicted"/>